<dbReference type="Gene3D" id="1.25.40.10">
    <property type="entry name" value="Tetratricopeptide repeat domain"/>
    <property type="match status" value="1"/>
</dbReference>
<evidence type="ECO:0000256" key="1">
    <source>
        <dbReference type="SAM" id="MobiDB-lite"/>
    </source>
</evidence>
<dbReference type="InterPro" id="IPR019734">
    <property type="entry name" value="TPR_rpt"/>
</dbReference>
<dbReference type="AlphaFoldDB" id="X0Y8J3"/>
<protein>
    <submittedName>
        <fullName evidence="2">Uncharacterized protein</fullName>
    </submittedName>
</protein>
<feature type="compositionally biased region" description="Basic residues" evidence="1">
    <location>
        <begin position="145"/>
        <end position="158"/>
    </location>
</feature>
<gene>
    <name evidence="2" type="ORF">S01H1_78131</name>
</gene>
<evidence type="ECO:0000313" key="2">
    <source>
        <dbReference type="EMBL" id="GAG43617.1"/>
    </source>
</evidence>
<dbReference type="EMBL" id="BARS01052566">
    <property type="protein sequence ID" value="GAG43617.1"/>
    <property type="molecule type" value="Genomic_DNA"/>
</dbReference>
<dbReference type="SUPFAM" id="SSF48452">
    <property type="entry name" value="TPR-like"/>
    <property type="match status" value="1"/>
</dbReference>
<name>X0Y8J3_9ZZZZ</name>
<dbReference type="SMART" id="SM00028">
    <property type="entry name" value="TPR"/>
    <property type="match status" value="2"/>
</dbReference>
<accession>X0Y8J3</accession>
<dbReference type="InterPro" id="IPR011990">
    <property type="entry name" value="TPR-like_helical_dom_sf"/>
</dbReference>
<feature type="region of interest" description="Disordered" evidence="1">
    <location>
        <begin position="107"/>
        <end position="158"/>
    </location>
</feature>
<feature type="compositionally biased region" description="Basic and acidic residues" evidence="1">
    <location>
        <begin position="107"/>
        <end position="123"/>
    </location>
</feature>
<sequence>MRRKVYITLLFCCFTTLSNIAFCEEDYFKKGSLEYIAGNLEEAIIYIYKAYTKKPENMKIKRLLSEIYIEMAAQYIADGDYVEASKYLAEAKKLNLKQEKIKQLEKSIEKLEKPTDKPPEPKRVKPKVIPSASAQSAAKEPVKKPPQKRKPSSVKKAKIKMSSIKETVLVLKGKIA</sequence>
<reference evidence="2" key="1">
    <citation type="journal article" date="2014" name="Front. Microbiol.">
        <title>High frequency of phylogenetically diverse reductive dehalogenase-homologous genes in deep subseafloor sedimentary metagenomes.</title>
        <authorList>
            <person name="Kawai M."/>
            <person name="Futagami T."/>
            <person name="Toyoda A."/>
            <person name="Takaki Y."/>
            <person name="Nishi S."/>
            <person name="Hori S."/>
            <person name="Arai W."/>
            <person name="Tsubouchi T."/>
            <person name="Morono Y."/>
            <person name="Uchiyama I."/>
            <person name="Ito T."/>
            <person name="Fujiyama A."/>
            <person name="Inagaki F."/>
            <person name="Takami H."/>
        </authorList>
    </citation>
    <scope>NUCLEOTIDE SEQUENCE</scope>
    <source>
        <strain evidence="2">Expedition CK06-06</strain>
    </source>
</reference>
<proteinExistence type="predicted"/>
<organism evidence="2">
    <name type="scientific">marine sediment metagenome</name>
    <dbReference type="NCBI Taxonomy" id="412755"/>
    <lineage>
        <taxon>unclassified sequences</taxon>
        <taxon>metagenomes</taxon>
        <taxon>ecological metagenomes</taxon>
    </lineage>
</organism>
<comment type="caution">
    <text evidence="2">The sequence shown here is derived from an EMBL/GenBank/DDBJ whole genome shotgun (WGS) entry which is preliminary data.</text>
</comment>
<feature type="non-terminal residue" evidence="2">
    <location>
        <position position="176"/>
    </location>
</feature>